<dbReference type="Proteomes" id="UP001216139">
    <property type="component" value="Chromosome"/>
</dbReference>
<proteinExistence type="predicted"/>
<evidence type="ECO:0000256" key="1">
    <source>
        <dbReference type="SAM" id="Phobius"/>
    </source>
</evidence>
<organism evidence="2 3">
    <name type="scientific">Mucilaginibacter jinjuensis</name>
    <dbReference type="NCBI Taxonomy" id="1176721"/>
    <lineage>
        <taxon>Bacteria</taxon>
        <taxon>Pseudomonadati</taxon>
        <taxon>Bacteroidota</taxon>
        <taxon>Sphingobacteriia</taxon>
        <taxon>Sphingobacteriales</taxon>
        <taxon>Sphingobacteriaceae</taxon>
        <taxon>Mucilaginibacter</taxon>
    </lineage>
</organism>
<gene>
    <name evidence="2" type="ORF">PQO05_09095</name>
</gene>
<accession>A0ABY7TCX9</accession>
<protein>
    <recommendedName>
        <fullName evidence="4">SdpI/YhfL family protein</fullName>
    </recommendedName>
</protein>
<reference evidence="2 3" key="1">
    <citation type="submission" date="2023-02" db="EMBL/GenBank/DDBJ databases">
        <title>Genome sequence of Mucilaginibacter jinjuensis strain KACC 16571.</title>
        <authorList>
            <person name="Kim S."/>
            <person name="Heo J."/>
            <person name="Kwon S.-W."/>
        </authorList>
    </citation>
    <scope>NUCLEOTIDE SEQUENCE [LARGE SCALE GENOMIC DNA]</scope>
    <source>
        <strain evidence="2 3">KACC 16571</strain>
    </source>
</reference>
<evidence type="ECO:0008006" key="4">
    <source>
        <dbReference type="Google" id="ProtNLM"/>
    </source>
</evidence>
<keyword evidence="3" id="KW-1185">Reference proteome</keyword>
<feature type="transmembrane region" description="Helical" evidence="1">
    <location>
        <begin position="15"/>
        <end position="36"/>
    </location>
</feature>
<dbReference type="EMBL" id="CP117167">
    <property type="protein sequence ID" value="WCT14089.1"/>
    <property type="molecule type" value="Genomic_DNA"/>
</dbReference>
<dbReference type="RefSeq" id="WP_273632399.1">
    <property type="nucleotide sequence ID" value="NZ_CP117167.1"/>
</dbReference>
<feature type="transmembrane region" description="Helical" evidence="1">
    <location>
        <begin position="96"/>
        <end position="116"/>
    </location>
</feature>
<feature type="transmembrane region" description="Helical" evidence="1">
    <location>
        <begin position="71"/>
        <end position="90"/>
    </location>
</feature>
<sequence>MSWKLAGPLSVLKGLTIPLIIGGLFFGIAGAASGVYTKRSFVEKLKLYEHDKPAFFKAEVPRVEKIHKSWFGVRLVWTVVALSGLSLLIFAKKNYLMGVGLGILLFGLMGHVVEAFSYARNEKYKNDVLKEAGAEHLSVSYQQPISVDDVSHLIESPVETEQKKARLKSPLEQPDSVRNESRLRDTILLKEVNGLKTISTPITDSDLKIVADQINEVQKADSTGDFSQVKLSINSKIKGKKLIDYYNSDLIQKDGINVKHCWVKKKYIN</sequence>
<keyword evidence="1" id="KW-0812">Transmembrane</keyword>
<evidence type="ECO:0000313" key="3">
    <source>
        <dbReference type="Proteomes" id="UP001216139"/>
    </source>
</evidence>
<keyword evidence="1" id="KW-1133">Transmembrane helix</keyword>
<name>A0ABY7TCX9_9SPHI</name>
<keyword evidence="1" id="KW-0472">Membrane</keyword>
<evidence type="ECO:0000313" key="2">
    <source>
        <dbReference type="EMBL" id="WCT14089.1"/>
    </source>
</evidence>